<dbReference type="InterPro" id="IPR006156">
    <property type="entry name" value="Dihydroneopterin_aldolase"/>
</dbReference>
<dbReference type="GO" id="GO:0004150">
    <property type="term" value="F:dihydroneopterin aldolase activity"/>
    <property type="evidence" value="ECO:0007669"/>
    <property type="project" value="UniProtKB-EC"/>
</dbReference>
<dbReference type="GO" id="GO:0016491">
    <property type="term" value="F:oxidoreductase activity"/>
    <property type="evidence" value="ECO:0007669"/>
    <property type="project" value="UniProtKB-KW"/>
</dbReference>
<proteinExistence type="inferred from homology"/>
<evidence type="ECO:0000256" key="7">
    <source>
        <dbReference type="ARBA" id="ARBA00032903"/>
    </source>
</evidence>
<dbReference type="NCBIfam" id="TIGR00526">
    <property type="entry name" value="folB_dom"/>
    <property type="match status" value="1"/>
</dbReference>
<dbReference type="Pfam" id="PF02152">
    <property type="entry name" value="FolB"/>
    <property type="match status" value="1"/>
</dbReference>
<evidence type="ECO:0000256" key="2">
    <source>
        <dbReference type="ARBA" id="ARBA00005013"/>
    </source>
</evidence>
<keyword evidence="6 9" id="KW-0456">Lyase</keyword>
<evidence type="ECO:0000256" key="3">
    <source>
        <dbReference type="ARBA" id="ARBA00005708"/>
    </source>
</evidence>
<reference evidence="9 10" key="1">
    <citation type="submission" date="2023-08" db="EMBL/GenBank/DDBJ databases">
        <title>Genome sequencing of plant associated microbes to promote plant fitness in Sorghum bicolor and Oryza sativa.</title>
        <authorList>
            <person name="Coleman-Derr D."/>
        </authorList>
    </citation>
    <scope>NUCLEOTIDE SEQUENCE [LARGE SCALE GENOMIC DNA]</scope>
    <source>
        <strain evidence="9 10">SLBN-33</strain>
    </source>
</reference>
<accession>A0ABD5CLH5</accession>
<evidence type="ECO:0000259" key="8">
    <source>
        <dbReference type="SMART" id="SM00905"/>
    </source>
</evidence>
<keyword evidence="5" id="KW-0289">Folate biosynthesis</keyword>
<evidence type="ECO:0000256" key="6">
    <source>
        <dbReference type="ARBA" id="ARBA00023239"/>
    </source>
</evidence>
<comment type="catalytic activity">
    <reaction evidence="1">
        <text>7,8-dihydroneopterin = 6-hydroxymethyl-7,8-dihydropterin + glycolaldehyde</text>
        <dbReference type="Rhea" id="RHEA:10540"/>
        <dbReference type="ChEBI" id="CHEBI:17001"/>
        <dbReference type="ChEBI" id="CHEBI:17071"/>
        <dbReference type="ChEBI" id="CHEBI:44841"/>
        <dbReference type="EC" id="4.1.2.25"/>
    </reaction>
</comment>
<comment type="caution">
    <text evidence="9">The sequence shown here is derived from an EMBL/GenBank/DDBJ whole genome shotgun (WGS) entry which is preliminary data.</text>
</comment>
<dbReference type="GO" id="GO:0016853">
    <property type="term" value="F:isomerase activity"/>
    <property type="evidence" value="ECO:0007669"/>
    <property type="project" value="UniProtKB-KW"/>
</dbReference>
<dbReference type="InterPro" id="IPR043133">
    <property type="entry name" value="GTP-CH-I_C/QueF"/>
</dbReference>
<dbReference type="Proteomes" id="UP001245184">
    <property type="component" value="Unassembled WGS sequence"/>
</dbReference>
<name>A0ABD5CLH5_9BURK</name>
<keyword evidence="9" id="KW-0560">Oxidoreductase</keyword>
<dbReference type="EMBL" id="JAVIZN010000002">
    <property type="protein sequence ID" value="MDR6206179.1"/>
    <property type="molecule type" value="Genomic_DNA"/>
</dbReference>
<keyword evidence="9" id="KW-0413">Isomerase</keyword>
<gene>
    <name evidence="9" type="ORF">QF025_004899</name>
</gene>
<dbReference type="GO" id="GO:0046656">
    <property type="term" value="P:folic acid biosynthetic process"/>
    <property type="evidence" value="ECO:0007669"/>
    <property type="project" value="UniProtKB-KW"/>
</dbReference>
<evidence type="ECO:0000256" key="4">
    <source>
        <dbReference type="ARBA" id="ARBA00013043"/>
    </source>
</evidence>
<dbReference type="SUPFAM" id="SSF55620">
    <property type="entry name" value="Tetrahydrobiopterin biosynthesis enzymes-like"/>
    <property type="match status" value="1"/>
</dbReference>
<dbReference type="EC" id="4.1.2.25" evidence="4"/>
<feature type="domain" description="Dihydroneopterin aldolase/epimerase" evidence="8">
    <location>
        <begin position="48"/>
        <end position="158"/>
    </location>
</feature>
<dbReference type="InterPro" id="IPR006157">
    <property type="entry name" value="FolB_dom"/>
</dbReference>
<evidence type="ECO:0000256" key="5">
    <source>
        <dbReference type="ARBA" id="ARBA00022909"/>
    </source>
</evidence>
<comment type="pathway">
    <text evidence="2">Cofactor biosynthesis; tetrahydrofolate biosynthesis; 2-amino-4-hydroxy-6-hydroxymethyl-7,8-dihydropteridine diphosphate from 7,8-dihydroneopterin triphosphate: step 3/4.</text>
</comment>
<protein>
    <recommendedName>
        <fullName evidence="4">dihydroneopterin aldolase</fullName>
        <ecNumber evidence="4">4.1.2.25</ecNumber>
    </recommendedName>
    <alternativeName>
        <fullName evidence="7">7,8-dihydroneopterin aldolase</fullName>
    </alternativeName>
</protein>
<dbReference type="PANTHER" id="PTHR42844">
    <property type="entry name" value="DIHYDRONEOPTERIN ALDOLASE 1-RELATED"/>
    <property type="match status" value="1"/>
</dbReference>
<organism evidence="9 10">
    <name type="scientific">Paraburkholderia graminis</name>
    <dbReference type="NCBI Taxonomy" id="60548"/>
    <lineage>
        <taxon>Bacteria</taxon>
        <taxon>Pseudomonadati</taxon>
        <taxon>Pseudomonadota</taxon>
        <taxon>Betaproteobacteria</taxon>
        <taxon>Burkholderiales</taxon>
        <taxon>Burkholderiaceae</taxon>
        <taxon>Paraburkholderia</taxon>
    </lineage>
</organism>
<sequence length="186" mass="19535">MDRIDIARLASFPIAASAASTADTAAPRASAPWGAPSEAPPAGRMDVVFIENFIGQTIIGIDSSELHVPQPVRMNLAIGVPALRACATDRIEDTINYAAVRAALHALLESHGVRLLEALAEAVARLLINDFGAHWVRVALAKPAKFDDVAAVGVQIERQRSDMPKPAAAQSGLADYASLGQGLIPN</sequence>
<evidence type="ECO:0000313" key="9">
    <source>
        <dbReference type="EMBL" id="MDR6206179.1"/>
    </source>
</evidence>
<dbReference type="RefSeq" id="WP_107707495.1">
    <property type="nucleotide sequence ID" value="NZ_JAUSXE010000002.1"/>
</dbReference>
<dbReference type="PANTHER" id="PTHR42844:SF1">
    <property type="entry name" value="DIHYDRONEOPTERIN ALDOLASE 1-RELATED"/>
    <property type="match status" value="1"/>
</dbReference>
<evidence type="ECO:0000313" key="10">
    <source>
        <dbReference type="Proteomes" id="UP001245184"/>
    </source>
</evidence>
<dbReference type="AlphaFoldDB" id="A0ABD5CLH5"/>
<dbReference type="SMART" id="SM00905">
    <property type="entry name" value="FolB"/>
    <property type="match status" value="1"/>
</dbReference>
<dbReference type="Gene3D" id="3.30.1130.10">
    <property type="match status" value="1"/>
</dbReference>
<evidence type="ECO:0000256" key="1">
    <source>
        <dbReference type="ARBA" id="ARBA00001353"/>
    </source>
</evidence>
<comment type="similarity">
    <text evidence="3">Belongs to the DHNA family.</text>
</comment>